<comment type="catalytic activity">
    <reaction evidence="9">
        <text>L-threonyl-[protein] + ATP = O-phospho-L-threonyl-[protein] + ADP + H(+)</text>
        <dbReference type="Rhea" id="RHEA:46608"/>
        <dbReference type="Rhea" id="RHEA-COMP:11060"/>
        <dbReference type="Rhea" id="RHEA-COMP:11605"/>
        <dbReference type="ChEBI" id="CHEBI:15378"/>
        <dbReference type="ChEBI" id="CHEBI:30013"/>
        <dbReference type="ChEBI" id="CHEBI:30616"/>
        <dbReference type="ChEBI" id="CHEBI:61977"/>
        <dbReference type="ChEBI" id="CHEBI:456216"/>
        <dbReference type="EC" id="2.7.11.1"/>
    </reaction>
</comment>
<evidence type="ECO:0000256" key="3">
    <source>
        <dbReference type="ARBA" id="ARBA00022527"/>
    </source>
</evidence>
<keyword evidence="13" id="KW-1133">Transmembrane helix</keyword>
<dbReference type="SUPFAM" id="SSF53474">
    <property type="entry name" value="alpha/beta-Hydrolases"/>
    <property type="match status" value="1"/>
</dbReference>
<dbReference type="InterPro" id="IPR011009">
    <property type="entry name" value="Kinase-like_dom_sf"/>
</dbReference>
<keyword evidence="3" id="KW-0723">Serine/threonine-protein kinase</keyword>
<evidence type="ECO:0000256" key="12">
    <source>
        <dbReference type="SAM" id="MobiDB-lite"/>
    </source>
</evidence>
<gene>
    <name evidence="16" type="primary">AlNc14C368G11075</name>
    <name evidence="16" type="ORF">ALNC14_125220</name>
</gene>
<evidence type="ECO:0000256" key="10">
    <source>
        <dbReference type="ARBA" id="ARBA00048679"/>
    </source>
</evidence>
<reference evidence="16" key="1">
    <citation type="journal article" date="2011" name="PLoS Biol.">
        <title>Gene gain and loss during evolution of obligate parasitism in the white rust pathogen of Arabidopsis thaliana.</title>
        <authorList>
            <person name="Kemen E."/>
            <person name="Gardiner A."/>
            <person name="Schultz-Larsen T."/>
            <person name="Kemen A.C."/>
            <person name="Balmuth A.L."/>
            <person name="Robert-Seilaniantz A."/>
            <person name="Bailey K."/>
            <person name="Holub E."/>
            <person name="Studholme D.J."/>
            <person name="Maclean D."/>
            <person name="Jones J.D."/>
        </authorList>
    </citation>
    <scope>NUCLEOTIDE SEQUENCE</scope>
</reference>
<dbReference type="InterPro" id="IPR000719">
    <property type="entry name" value="Prot_kinase_dom"/>
</dbReference>
<feature type="domain" description="AGC-kinase C-terminal" evidence="15">
    <location>
        <begin position="895"/>
        <end position="979"/>
    </location>
</feature>
<keyword evidence="7 16" id="KW-0418">Kinase</keyword>
<evidence type="ECO:0000256" key="5">
    <source>
        <dbReference type="ARBA" id="ARBA00022679"/>
    </source>
</evidence>
<dbReference type="InterPro" id="IPR017892">
    <property type="entry name" value="Pkinase_C"/>
</dbReference>
<dbReference type="GO" id="GO:0106310">
    <property type="term" value="F:protein serine kinase activity"/>
    <property type="evidence" value="ECO:0007669"/>
    <property type="project" value="RHEA"/>
</dbReference>
<evidence type="ECO:0000256" key="8">
    <source>
        <dbReference type="ARBA" id="ARBA00022840"/>
    </source>
</evidence>
<feature type="transmembrane region" description="Helical" evidence="13">
    <location>
        <begin position="257"/>
        <end position="281"/>
    </location>
</feature>
<dbReference type="InterPro" id="IPR017441">
    <property type="entry name" value="Protein_kinase_ATP_BS"/>
</dbReference>
<evidence type="ECO:0000259" key="14">
    <source>
        <dbReference type="PROSITE" id="PS50011"/>
    </source>
</evidence>
<dbReference type="PROSITE" id="PS50011">
    <property type="entry name" value="PROTEIN_KINASE_DOM"/>
    <property type="match status" value="1"/>
</dbReference>
<dbReference type="PROSITE" id="PS00107">
    <property type="entry name" value="PROTEIN_KINASE_ATP"/>
    <property type="match status" value="1"/>
</dbReference>
<proteinExistence type="inferred from homology"/>
<dbReference type="InterPro" id="IPR008271">
    <property type="entry name" value="Ser/Thr_kinase_AS"/>
</dbReference>
<evidence type="ECO:0000256" key="6">
    <source>
        <dbReference type="ARBA" id="ARBA00022741"/>
    </source>
</evidence>
<dbReference type="GO" id="GO:0005524">
    <property type="term" value="F:ATP binding"/>
    <property type="evidence" value="ECO:0007669"/>
    <property type="project" value="UniProtKB-UniRule"/>
</dbReference>
<feature type="region of interest" description="Disordered" evidence="12">
    <location>
        <begin position="978"/>
        <end position="1005"/>
    </location>
</feature>
<dbReference type="EMBL" id="FR824413">
    <property type="protein sequence ID" value="CCA26378.1"/>
    <property type="molecule type" value="Genomic_DNA"/>
</dbReference>
<keyword evidence="13" id="KW-0472">Membrane</keyword>
<evidence type="ECO:0000256" key="9">
    <source>
        <dbReference type="ARBA" id="ARBA00047899"/>
    </source>
</evidence>
<keyword evidence="5" id="KW-0808">Transferase</keyword>
<comment type="similarity">
    <text evidence="1">Belongs to the protein kinase superfamily. AGC Ser/Thr protein kinase family.</text>
</comment>
<evidence type="ECO:0000259" key="15">
    <source>
        <dbReference type="PROSITE" id="PS51285"/>
    </source>
</evidence>
<dbReference type="InterPro" id="IPR029058">
    <property type="entry name" value="AB_hydrolase_fold"/>
</dbReference>
<dbReference type="Gene3D" id="1.10.510.10">
    <property type="entry name" value="Transferase(Phosphotransferase) domain 1"/>
    <property type="match status" value="1"/>
</dbReference>
<dbReference type="Pfam" id="PF24708">
    <property type="entry name" value="Lip_C"/>
    <property type="match status" value="1"/>
</dbReference>
<comment type="catalytic activity">
    <reaction evidence="10">
        <text>L-seryl-[protein] + ATP = O-phospho-L-seryl-[protein] + ADP + H(+)</text>
        <dbReference type="Rhea" id="RHEA:17989"/>
        <dbReference type="Rhea" id="RHEA-COMP:9863"/>
        <dbReference type="Rhea" id="RHEA-COMP:11604"/>
        <dbReference type="ChEBI" id="CHEBI:15378"/>
        <dbReference type="ChEBI" id="CHEBI:29999"/>
        <dbReference type="ChEBI" id="CHEBI:30616"/>
        <dbReference type="ChEBI" id="CHEBI:83421"/>
        <dbReference type="ChEBI" id="CHEBI:456216"/>
        <dbReference type="EC" id="2.7.11.1"/>
    </reaction>
</comment>
<evidence type="ECO:0000256" key="1">
    <source>
        <dbReference type="ARBA" id="ARBA00009903"/>
    </source>
</evidence>
<name>F0WY29_9STRA</name>
<dbReference type="PROSITE" id="PS51285">
    <property type="entry name" value="AGC_KINASE_CTER"/>
    <property type="match status" value="1"/>
</dbReference>
<dbReference type="InterPro" id="IPR056304">
    <property type="entry name" value="Lip-like_C"/>
</dbReference>
<dbReference type="Gene3D" id="3.40.50.1820">
    <property type="entry name" value="alpha/beta hydrolase"/>
    <property type="match status" value="1"/>
</dbReference>
<evidence type="ECO:0000256" key="7">
    <source>
        <dbReference type="ARBA" id="ARBA00022777"/>
    </source>
</evidence>
<feature type="binding site" evidence="11">
    <location>
        <position position="665"/>
    </location>
    <ligand>
        <name>ATP</name>
        <dbReference type="ChEBI" id="CHEBI:30616"/>
    </ligand>
</feature>
<dbReference type="SUPFAM" id="SSF56112">
    <property type="entry name" value="Protein kinase-like (PK-like)"/>
    <property type="match status" value="1"/>
</dbReference>
<dbReference type="PANTHER" id="PTHR24351">
    <property type="entry name" value="RIBOSOMAL PROTEIN S6 KINASE"/>
    <property type="match status" value="1"/>
</dbReference>
<dbReference type="EC" id="2.7.11.1" evidence="2"/>
<dbReference type="SMART" id="SM00133">
    <property type="entry name" value="S_TK_X"/>
    <property type="match status" value="1"/>
</dbReference>
<reference evidence="16" key="2">
    <citation type="submission" date="2011-02" db="EMBL/GenBank/DDBJ databases">
        <authorList>
            <person name="MacLean D."/>
        </authorList>
    </citation>
    <scope>NUCLEOTIDE SEQUENCE</scope>
</reference>
<feature type="domain" description="Protein kinase" evidence="14">
    <location>
        <begin position="636"/>
        <end position="894"/>
    </location>
</feature>
<feature type="compositionally biased region" description="Polar residues" evidence="12">
    <location>
        <begin position="987"/>
        <end position="1005"/>
    </location>
</feature>
<keyword evidence="6 11" id="KW-0547">Nucleotide-binding</keyword>
<dbReference type="GO" id="GO:0004674">
    <property type="term" value="F:protein serine/threonine kinase activity"/>
    <property type="evidence" value="ECO:0007669"/>
    <property type="project" value="UniProtKB-KW"/>
</dbReference>
<dbReference type="InterPro" id="IPR036871">
    <property type="entry name" value="PX_dom_sf"/>
</dbReference>
<dbReference type="HOGENOM" id="CLU_298859_0_0_1"/>
<organism evidence="16">
    <name type="scientific">Albugo laibachii Nc14</name>
    <dbReference type="NCBI Taxonomy" id="890382"/>
    <lineage>
        <taxon>Eukaryota</taxon>
        <taxon>Sar</taxon>
        <taxon>Stramenopiles</taxon>
        <taxon>Oomycota</taxon>
        <taxon>Peronosporomycetes</taxon>
        <taxon>Albuginales</taxon>
        <taxon>Albuginaceae</taxon>
        <taxon>Albugo</taxon>
    </lineage>
</organism>
<sequence length="1005" mass="113372">MSVRTQYPVVLIHGVFGYGKITPFSNRYTSYWPTEQIRAHNSNIIILDIGALSSDHDRACEAFYELIGGRVDYGESHSKRQGHAQYGMTYVALYPQWNAQNPIHLLGHSAGASTAIELYQLIFKDAFGHGSDHRWVQSITSIVGPLCGSTLSHLLGIKDHAPLVKYSPAHFVGTFLSICLKLQHDYAFVRLLMDFRMPQWKQQTRKWSDVLLYQGTMTQATDFFAHGVEPTARMRHNRSLRDMEHVFLLSIVPERSFIPSLDLTLCVGATILAVLLVHVLVNKTIPLELKLMANVLFIPLLMISMHLCCFANVALYILQLFIHLNVKWCKRHDKDWCDNDGAVNLRSMLGPPKHSNRSSAYTRGQWSIHYHQCNHLAGTTWDRRSMELYARIFSILQSHFEPWVQLEHFRGDSFLVSHSHPSQRVIQAYNPLSTMNVVILGYGVQGPLLYQDTITFVVSVQQPGNASWTIYRSSESLQRLCNQLVMIFGGRCIPPCPSKNFDPACSQSVEKHGAEVVAWINYLLGNPAIRQSQMVVNFINLEANVPPVNFEMTKYSASMNHSGTMSTLENSSNGIGEMDMDDMFDSNTADEDVSCILAGMEEVDSSGAMNLGSDMFGPSSRFKHEAHKDKVTLDDFKLIKVIGKGSFGKVLLVRKLDSGFLYAMKVLRKENIIKRNQVEHTRTERHVLGYVRHPFIVGMNYAFQTAEKLYFVLDYCAGGELFFHLGKVQRFPQARARFYAAEITLAIEYVHNLGIIYRDLKPENVLLDANGHIRLTDFGLSKEGIQDDFSGANSFCGTPEYLAPEILNRSGHGRAVDWWSLGALLYEMLTGLPPFYCRDRDKLFEKIRKGDLSYPKYLSSSAKDLLNRLLERDPTRRLGTGPEDACEIKNHPFFSDIQWDALMAGKIDPPWRPIISGALDTSQFDREFTDMPIVSPDNNAPGFGVPHGNRRVNAVPNTKDKDLFKGFTFTEESYMQNGLPGHITGAPQPNSASVNHPPSQLTTPL</sequence>
<dbReference type="FunFam" id="3.30.200.20:FF:000048">
    <property type="entry name" value="Non-specific serine/threonine protein kinase"/>
    <property type="match status" value="1"/>
</dbReference>
<evidence type="ECO:0000256" key="11">
    <source>
        <dbReference type="PROSITE-ProRule" id="PRU10141"/>
    </source>
</evidence>
<dbReference type="SMART" id="SM00220">
    <property type="entry name" value="S_TKc"/>
    <property type="match status" value="1"/>
</dbReference>
<dbReference type="AlphaFoldDB" id="F0WY29"/>
<keyword evidence="4" id="KW-0597">Phosphoprotein</keyword>
<dbReference type="Pfam" id="PF00433">
    <property type="entry name" value="Pkinase_C"/>
    <property type="match status" value="1"/>
</dbReference>
<dbReference type="PROSITE" id="PS00108">
    <property type="entry name" value="PROTEIN_KINASE_ST"/>
    <property type="match status" value="1"/>
</dbReference>
<dbReference type="GO" id="GO:0035091">
    <property type="term" value="F:phosphatidylinositol binding"/>
    <property type="evidence" value="ECO:0007669"/>
    <property type="project" value="InterPro"/>
</dbReference>
<dbReference type="SUPFAM" id="SSF64268">
    <property type="entry name" value="PX domain"/>
    <property type="match status" value="1"/>
</dbReference>
<accession>F0WY29</accession>
<dbReference type="CDD" id="cd06093">
    <property type="entry name" value="PX_domain"/>
    <property type="match status" value="1"/>
</dbReference>
<evidence type="ECO:0000256" key="4">
    <source>
        <dbReference type="ARBA" id="ARBA00022553"/>
    </source>
</evidence>
<evidence type="ECO:0000313" key="16">
    <source>
        <dbReference type="EMBL" id="CCA26378.1"/>
    </source>
</evidence>
<dbReference type="CDD" id="cd05123">
    <property type="entry name" value="STKc_AGC"/>
    <property type="match status" value="1"/>
</dbReference>
<feature type="transmembrane region" description="Helical" evidence="13">
    <location>
        <begin position="293"/>
        <end position="322"/>
    </location>
</feature>
<dbReference type="Pfam" id="PF00787">
    <property type="entry name" value="PX"/>
    <property type="match status" value="1"/>
</dbReference>
<dbReference type="Gene3D" id="3.30.200.20">
    <property type="entry name" value="Phosphorylase Kinase, domain 1"/>
    <property type="match status" value="1"/>
</dbReference>
<dbReference type="InterPro" id="IPR045270">
    <property type="entry name" value="STKc_AGC"/>
</dbReference>
<dbReference type="Pfam" id="PF00069">
    <property type="entry name" value="Pkinase"/>
    <property type="match status" value="1"/>
</dbReference>
<evidence type="ECO:0000256" key="13">
    <source>
        <dbReference type="SAM" id="Phobius"/>
    </source>
</evidence>
<dbReference type="InterPro" id="IPR000961">
    <property type="entry name" value="AGC-kinase_C"/>
</dbReference>
<evidence type="ECO:0000256" key="2">
    <source>
        <dbReference type="ARBA" id="ARBA00012513"/>
    </source>
</evidence>
<keyword evidence="8 11" id="KW-0067">ATP-binding</keyword>
<dbReference type="FunFam" id="1.10.510.10:FF:000008">
    <property type="entry name" value="Non-specific serine/threonine protein kinase"/>
    <property type="match status" value="1"/>
</dbReference>
<dbReference type="Gene3D" id="3.30.1520.10">
    <property type="entry name" value="Phox-like domain"/>
    <property type="match status" value="1"/>
</dbReference>
<keyword evidence="13" id="KW-0812">Transmembrane</keyword>
<dbReference type="InterPro" id="IPR001683">
    <property type="entry name" value="PX_dom"/>
</dbReference>
<protein>
    <recommendedName>
        <fullName evidence="2">non-specific serine/threonine protein kinase</fullName>
        <ecNumber evidence="2">2.7.11.1</ecNumber>
    </recommendedName>
</protein>